<dbReference type="InterPro" id="IPR000182">
    <property type="entry name" value="GNAT_dom"/>
</dbReference>
<dbReference type="SUPFAM" id="SSF55729">
    <property type="entry name" value="Acyl-CoA N-acyltransferases (Nat)"/>
    <property type="match status" value="1"/>
</dbReference>
<dbReference type="CDD" id="cd04301">
    <property type="entry name" value="NAT_SF"/>
    <property type="match status" value="1"/>
</dbReference>
<dbReference type="InterPro" id="IPR016181">
    <property type="entry name" value="Acyl_CoA_acyltransferase"/>
</dbReference>
<dbReference type="Gene3D" id="3.40.630.30">
    <property type="match status" value="1"/>
</dbReference>
<organism evidence="2 3">
    <name type="scientific">Sedimentibacter saalensis</name>
    <dbReference type="NCBI Taxonomy" id="130788"/>
    <lineage>
        <taxon>Bacteria</taxon>
        <taxon>Bacillati</taxon>
        <taxon>Bacillota</taxon>
        <taxon>Tissierellia</taxon>
        <taxon>Sedimentibacter</taxon>
    </lineage>
</organism>
<evidence type="ECO:0000313" key="2">
    <source>
        <dbReference type="EMBL" id="TWH78168.1"/>
    </source>
</evidence>
<dbReference type="AlphaFoldDB" id="A0A562J4P7"/>
<dbReference type="RefSeq" id="WP_145085469.1">
    <property type="nucleotide sequence ID" value="NZ_VLKH01000010.1"/>
</dbReference>
<sequence>MNTLEFAQLEDWEICNQIINAGRDFQKEQGFVQWTDDYPNKDTIYNDIKNKKGYVVKVDGVIAGYMCIDYDGEPAYEDIQGKWRTEEPYAVVHRMAFNKNFRGMGLAGITFKLIEEMCIQNSIRNIRIDTDFPNERMQHILKKNGYENCGVIIFQGSGKLAFDKSF</sequence>
<comment type="caution">
    <text evidence="2">The sequence shown here is derived from an EMBL/GenBank/DDBJ whole genome shotgun (WGS) entry which is preliminary data.</text>
</comment>
<gene>
    <name evidence="2" type="ORF">LY60_03009</name>
</gene>
<dbReference type="PROSITE" id="PS51186">
    <property type="entry name" value="GNAT"/>
    <property type="match status" value="1"/>
</dbReference>
<proteinExistence type="predicted"/>
<dbReference type="Pfam" id="PF00583">
    <property type="entry name" value="Acetyltransf_1"/>
    <property type="match status" value="1"/>
</dbReference>
<evidence type="ECO:0000259" key="1">
    <source>
        <dbReference type="PROSITE" id="PS51186"/>
    </source>
</evidence>
<dbReference type="EMBL" id="VLKH01000010">
    <property type="protein sequence ID" value="TWH78168.1"/>
    <property type="molecule type" value="Genomic_DNA"/>
</dbReference>
<dbReference type="GO" id="GO:0016747">
    <property type="term" value="F:acyltransferase activity, transferring groups other than amino-acyl groups"/>
    <property type="evidence" value="ECO:0007669"/>
    <property type="project" value="InterPro"/>
</dbReference>
<protein>
    <recommendedName>
        <fullName evidence="1">N-acetyltransferase domain-containing protein</fullName>
    </recommendedName>
</protein>
<keyword evidence="3" id="KW-1185">Reference proteome</keyword>
<dbReference type="Proteomes" id="UP000315343">
    <property type="component" value="Unassembled WGS sequence"/>
</dbReference>
<feature type="domain" description="N-acetyltransferase" evidence="1">
    <location>
        <begin position="1"/>
        <end position="166"/>
    </location>
</feature>
<reference evidence="2 3" key="1">
    <citation type="submission" date="2019-07" db="EMBL/GenBank/DDBJ databases">
        <title>Genomic Encyclopedia of Type Strains, Phase I: the one thousand microbial genomes (KMG-I) project.</title>
        <authorList>
            <person name="Kyrpides N."/>
        </authorList>
    </citation>
    <scope>NUCLEOTIDE SEQUENCE [LARGE SCALE GENOMIC DNA]</scope>
    <source>
        <strain evidence="2 3">DSM 13558</strain>
    </source>
</reference>
<evidence type="ECO:0000313" key="3">
    <source>
        <dbReference type="Proteomes" id="UP000315343"/>
    </source>
</evidence>
<name>A0A562J4P7_9FIRM</name>
<accession>A0A562J4P7</accession>
<dbReference type="OrthoDB" id="9796381at2"/>